<keyword evidence="1" id="KW-0597">Phosphoprotein</keyword>
<dbReference type="AlphaFoldDB" id="A0A9Q7EUW9"/>
<dbReference type="KEGG" id="aram:KAR29_12145"/>
<dbReference type="RefSeq" id="WP_274373254.1">
    <property type="nucleotide sequence ID" value="NZ_CP072943.1"/>
</dbReference>
<proteinExistence type="predicted"/>
<dbReference type="PROSITE" id="PS50110">
    <property type="entry name" value="RESPONSE_REGULATORY"/>
    <property type="match status" value="1"/>
</dbReference>
<evidence type="ECO:0000259" key="2">
    <source>
        <dbReference type="PROSITE" id="PS50110"/>
    </source>
</evidence>
<feature type="domain" description="Response regulatory" evidence="2">
    <location>
        <begin position="4"/>
        <end position="117"/>
    </location>
</feature>
<organism evidence="4 5">
    <name type="scientific">Aminithiophilus ramosus</name>
    <dbReference type="NCBI Taxonomy" id="3029084"/>
    <lineage>
        <taxon>Bacteria</taxon>
        <taxon>Thermotogati</taxon>
        <taxon>Synergistota</taxon>
        <taxon>Synergistia</taxon>
        <taxon>Synergistales</taxon>
        <taxon>Aminithiophilaceae</taxon>
        <taxon>Aminithiophilus</taxon>
    </lineage>
</organism>
<gene>
    <name evidence="4" type="ORF">KAR29_12145</name>
</gene>
<evidence type="ECO:0000259" key="3">
    <source>
        <dbReference type="PROSITE" id="PS50112"/>
    </source>
</evidence>
<dbReference type="Pfam" id="PF00072">
    <property type="entry name" value="Response_reg"/>
    <property type="match status" value="1"/>
</dbReference>
<dbReference type="InterPro" id="IPR035965">
    <property type="entry name" value="PAS-like_dom_sf"/>
</dbReference>
<dbReference type="GO" id="GO:0000160">
    <property type="term" value="P:phosphorelay signal transduction system"/>
    <property type="evidence" value="ECO:0007669"/>
    <property type="project" value="InterPro"/>
</dbReference>
<evidence type="ECO:0000313" key="5">
    <source>
        <dbReference type="Proteomes" id="UP000671879"/>
    </source>
</evidence>
<name>A0A9Q7EUW9_9BACT</name>
<dbReference type="InterPro" id="IPR000014">
    <property type="entry name" value="PAS"/>
</dbReference>
<protein>
    <submittedName>
        <fullName evidence="4">PAS domain-containing protein</fullName>
    </submittedName>
</protein>
<dbReference type="Pfam" id="PF13188">
    <property type="entry name" value="PAS_8"/>
    <property type="match status" value="1"/>
</dbReference>
<dbReference type="SUPFAM" id="SSF52172">
    <property type="entry name" value="CheY-like"/>
    <property type="match status" value="1"/>
</dbReference>
<dbReference type="Gene3D" id="3.30.450.20">
    <property type="entry name" value="PAS domain"/>
    <property type="match status" value="1"/>
</dbReference>
<dbReference type="PROSITE" id="PS50112">
    <property type="entry name" value="PAS"/>
    <property type="match status" value="1"/>
</dbReference>
<dbReference type="EMBL" id="CP072943">
    <property type="protein sequence ID" value="QTX32048.1"/>
    <property type="molecule type" value="Genomic_DNA"/>
</dbReference>
<sequence length="460" mass="51990">MKRPLIIVTGDDALARSLESLCPLAGWSVAGRAPSATEAARLFDALSPAMALIDADLGDDALALARSFDAKRSVEIVLLAARGDEETVRRLISVQPRGILVKPVDEERLRATLQTAWTRHLAERRLQRVYDNTPNGILLFRYVPEEGTYRLERRNRAAEALDAPLTEPHPTFETYFSPFDFRELRLLLERSRREGCLFPCTLVHRREALLAWRQYYLYPVDDGEMIALFQDVTEEKRLREEQERRLHELARETLRERSLARIAALLFDRSIPIEGRLDESLRQLAEAVRPGGGLGLRLSWPDGTKESMEGAGLSTTPFRLAVDASGLRATLEILFGRHDIDGLLFGSVDDGETTFLRRGLDLIHKALLCDRVWRKQTLKATLYERTLQSLPLPLALGDDEGKLFFVNEAFEERTGLFGEEIFDLPLEEVGRRVDGRIRPLDVSGRPSGALLVIEEEGGRR</sequence>
<dbReference type="Gene3D" id="3.40.50.2300">
    <property type="match status" value="1"/>
</dbReference>
<feature type="domain" description="PAS" evidence="3">
    <location>
        <begin position="379"/>
        <end position="421"/>
    </location>
</feature>
<evidence type="ECO:0000313" key="4">
    <source>
        <dbReference type="EMBL" id="QTX32048.1"/>
    </source>
</evidence>
<reference evidence="5" key="1">
    <citation type="submission" date="2021-04" db="EMBL/GenBank/DDBJ databases">
        <title>A novel Synergistetes isolate from a pyrite-forming mixed culture.</title>
        <authorList>
            <person name="Bunk B."/>
            <person name="Sproer C."/>
            <person name="Spring S."/>
            <person name="Pester M."/>
        </authorList>
    </citation>
    <scope>NUCLEOTIDE SEQUENCE [LARGE SCALE GENOMIC DNA]</scope>
    <source>
        <strain evidence="5">J.5.4.2-T.3.5.2</strain>
    </source>
</reference>
<dbReference type="Proteomes" id="UP000671879">
    <property type="component" value="Chromosome"/>
</dbReference>
<evidence type="ECO:0000256" key="1">
    <source>
        <dbReference type="PROSITE-ProRule" id="PRU00169"/>
    </source>
</evidence>
<feature type="modified residue" description="4-aspartylphosphate" evidence="1">
    <location>
        <position position="54"/>
    </location>
</feature>
<dbReference type="InterPro" id="IPR011006">
    <property type="entry name" value="CheY-like_superfamily"/>
</dbReference>
<keyword evidence="5" id="KW-1185">Reference proteome</keyword>
<dbReference type="SMART" id="SM00448">
    <property type="entry name" value="REC"/>
    <property type="match status" value="1"/>
</dbReference>
<accession>A0A9Q7EUW9</accession>
<dbReference type="InterPro" id="IPR001789">
    <property type="entry name" value="Sig_transdc_resp-reg_receiver"/>
</dbReference>
<dbReference type="SUPFAM" id="SSF55785">
    <property type="entry name" value="PYP-like sensor domain (PAS domain)"/>
    <property type="match status" value="1"/>
</dbReference>